<feature type="region of interest" description="Disordered" evidence="1">
    <location>
        <begin position="1"/>
        <end position="32"/>
    </location>
</feature>
<protein>
    <recommendedName>
        <fullName evidence="5">DUF4190 domain-containing protein</fullName>
    </recommendedName>
</protein>
<organism evidence="3 4">
    <name type="scientific">Agromyces bracchium</name>
    <dbReference type="NCBI Taxonomy" id="88376"/>
    <lineage>
        <taxon>Bacteria</taxon>
        <taxon>Bacillati</taxon>
        <taxon>Actinomycetota</taxon>
        <taxon>Actinomycetes</taxon>
        <taxon>Micrococcales</taxon>
        <taxon>Microbacteriaceae</taxon>
        <taxon>Agromyces</taxon>
    </lineage>
</organism>
<gene>
    <name evidence="3" type="ORF">GJ743_05935</name>
</gene>
<name>A0A6I3M6W8_9MICO</name>
<feature type="transmembrane region" description="Helical" evidence="2">
    <location>
        <begin position="60"/>
        <end position="79"/>
    </location>
</feature>
<keyword evidence="4" id="KW-1185">Reference proteome</keyword>
<evidence type="ECO:0000313" key="4">
    <source>
        <dbReference type="Proteomes" id="UP000433071"/>
    </source>
</evidence>
<feature type="compositionally biased region" description="Low complexity" evidence="1">
    <location>
        <begin position="119"/>
        <end position="150"/>
    </location>
</feature>
<feature type="transmembrane region" description="Helical" evidence="2">
    <location>
        <begin position="35"/>
        <end position="54"/>
    </location>
</feature>
<accession>A0A6I3M6W8</accession>
<evidence type="ECO:0008006" key="5">
    <source>
        <dbReference type="Google" id="ProtNLM"/>
    </source>
</evidence>
<keyword evidence="2" id="KW-1133">Transmembrane helix</keyword>
<dbReference type="RefSeq" id="WP_155050991.1">
    <property type="nucleotide sequence ID" value="NZ_BAAAIB010000001.1"/>
</dbReference>
<reference evidence="3 4" key="1">
    <citation type="submission" date="2019-11" db="EMBL/GenBank/DDBJ databases">
        <title>Agromyces kandeliae sp. nov., isolated from mangrove soil.</title>
        <authorList>
            <person name="Wang R."/>
        </authorList>
    </citation>
    <scope>NUCLEOTIDE SEQUENCE [LARGE SCALE GENOMIC DNA]</scope>
    <source>
        <strain evidence="3 4">JCM 11433</strain>
    </source>
</reference>
<keyword evidence="2" id="KW-0812">Transmembrane</keyword>
<feature type="transmembrane region" description="Helical" evidence="2">
    <location>
        <begin position="86"/>
        <end position="109"/>
    </location>
</feature>
<keyword evidence="2" id="KW-0472">Membrane</keyword>
<evidence type="ECO:0000256" key="1">
    <source>
        <dbReference type="SAM" id="MobiDB-lite"/>
    </source>
</evidence>
<evidence type="ECO:0000256" key="2">
    <source>
        <dbReference type="SAM" id="Phobius"/>
    </source>
</evidence>
<dbReference type="OrthoDB" id="2004788at2"/>
<comment type="caution">
    <text evidence="3">The sequence shown here is derived from an EMBL/GenBank/DDBJ whole genome shotgun (WGS) entry which is preliminary data.</text>
</comment>
<proteinExistence type="predicted"/>
<dbReference type="AlphaFoldDB" id="A0A6I3M6W8"/>
<feature type="region of interest" description="Disordered" evidence="1">
    <location>
        <begin position="117"/>
        <end position="152"/>
    </location>
</feature>
<dbReference type="Proteomes" id="UP000433071">
    <property type="component" value="Unassembled WGS sequence"/>
</dbReference>
<sequence>MTNASGPNPPDDDRTEVLDAPGSEPEGQPATRNGLGVGALVVGIVAAVLALPAFAWQWAWIAGVVLAAIGLVLGIVGLTKADRSKGVATAGTVVSGAALVLAIIVGVLYGTGALGTGGTQPTASPTPSASPSASPTETPTSTPTQTPTPTVQEWADQTWGTFAKVDASGTGDDVVAIPDGITGGIVTATFDGDDAPFTLTLLDASNQASGDPLVETTDDYDGTTAWGVADASSARSVQVTATGSWTISIQQMSAASELPNAANGEDDAVYLYGGGAATLAATHTGDDAEDPFVVAQQSQQAFGGAALIDVTGAYDGSVPLAAGPSVVTVIATEDWTLSVG</sequence>
<evidence type="ECO:0000313" key="3">
    <source>
        <dbReference type="EMBL" id="MTH67912.1"/>
    </source>
</evidence>
<dbReference type="EMBL" id="WMLB01000017">
    <property type="protein sequence ID" value="MTH67912.1"/>
    <property type="molecule type" value="Genomic_DNA"/>
</dbReference>